<dbReference type="InterPro" id="IPR014729">
    <property type="entry name" value="Rossmann-like_a/b/a_fold"/>
</dbReference>
<gene>
    <name evidence="2" type="ORF">LCGC14_3027780</name>
</gene>
<protein>
    <recommendedName>
        <fullName evidence="1">UspA domain-containing protein</fullName>
    </recommendedName>
</protein>
<evidence type="ECO:0000313" key="2">
    <source>
        <dbReference type="EMBL" id="KKK60097.1"/>
    </source>
</evidence>
<dbReference type="CDD" id="cd00293">
    <property type="entry name" value="USP-like"/>
    <property type="match status" value="1"/>
</dbReference>
<comment type="caution">
    <text evidence="2">The sequence shown here is derived from an EMBL/GenBank/DDBJ whole genome shotgun (WGS) entry which is preliminary data.</text>
</comment>
<feature type="non-terminal residue" evidence="2">
    <location>
        <position position="1"/>
    </location>
</feature>
<accession>A0A0F8WT61</accession>
<evidence type="ECO:0000259" key="1">
    <source>
        <dbReference type="Pfam" id="PF00582"/>
    </source>
</evidence>
<dbReference type="AlphaFoldDB" id="A0A0F8WT61"/>
<dbReference type="SUPFAM" id="SSF52402">
    <property type="entry name" value="Adenine nucleotide alpha hydrolases-like"/>
    <property type="match status" value="1"/>
</dbReference>
<feature type="domain" description="UspA" evidence="1">
    <location>
        <begin position="12"/>
        <end position="80"/>
    </location>
</feature>
<dbReference type="InterPro" id="IPR006016">
    <property type="entry name" value="UspA"/>
</dbReference>
<dbReference type="EMBL" id="LAZR01063142">
    <property type="protein sequence ID" value="KKK60097.1"/>
    <property type="molecule type" value="Genomic_DNA"/>
</dbReference>
<name>A0A0F8WT61_9ZZZZ</name>
<proteinExistence type="predicted"/>
<organism evidence="2">
    <name type="scientific">marine sediment metagenome</name>
    <dbReference type="NCBI Taxonomy" id="412755"/>
    <lineage>
        <taxon>unclassified sequences</taxon>
        <taxon>metagenomes</taxon>
        <taxon>ecological metagenomes</taxon>
    </lineage>
</organism>
<dbReference type="Gene3D" id="3.40.50.620">
    <property type="entry name" value="HUPs"/>
    <property type="match status" value="1"/>
</dbReference>
<dbReference type="Pfam" id="PF00582">
    <property type="entry name" value="Usp"/>
    <property type="match status" value="1"/>
</dbReference>
<sequence>KANHKLSDWQNRFKTDFVDVPIDITILVGKRAQEILKFSQEREIDLIVMTSRTFNKEQQGLGTLSHQVSLFAPVSVLVVR</sequence>
<reference evidence="2" key="1">
    <citation type="journal article" date="2015" name="Nature">
        <title>Complex archaea that bridge the gap between prokaryotes and eukaryotes.</title>
        <authorList>
            <person name="Spang A."/>
            <person name="Saw J.H."/>
            <person name="Jorgensen S.L."/>
            <person name="Zaremba-Niedzwiedzka K."/>
            <person name="Martijn J."/>
            <person name="Lind A.E."/>
            <person name="van Eijk R."/>
            <person name="Schleper C."/>
            <person name="Guy L."/>
            <person name="Ettema T.J."/>
        </authorList>
    </citation>
    <scope>NUCLEOTIDE SEQUENCE</scope>
</reference>